<feature type="compositionally biased region" description="Polar residues" evidence="1">
    <location>
        <begin position="14"/>
        <end position="25"/>
    </location>
</feature>
<name>A0AAF0Y9L3_9TREE</name>
<dbReference type="RefSeq" id="XP_062625540.1">
    <property type="nucleotide sequence ID" value="XM_062769556.1"/>
</dbReference>
<feature type="compositionally biased region" description="Basic and acidic residues" evidence="1">
    <location>
        <begin position="127"/>
        <end position="138"/>
    </location>
</feature>
<proteinExistence type="predicted"/>
<feature type="compositionally biased region" description="Basic residues" evidence="1">
    <location>
        <begin position="522"/>
        <end position="532"/>
    </location>
</feature>
<feature type="region of interest" description="Disordered" evidence="1">
    <location>
        <begin position="433"/>
        <end position="557"/>
    </location>
</feature>
<dbReference type="AlphaFoldDB" id="A0AAF0Y9L3"/>
<sequence>MSTRDYTDSESESETPARQLTSARSTPARGSPTRSSPTKAGGPSNPSLRITLRPNMSHLVDESPSTSKKHPRERSRERSEGDHYDRDRSSASPPPPHQIRLKLGSSSGRGSMASKAAYSSSEGESDAPEHRKKDDRSPPAKKQRTSKGAANKQSKPAGPTLPAQHRKTYDWLQPSSASASHHGPPDREGREAREPPKPEPKVTPKAKKPREKKPKEKKEEIVVDKVETDVDDDVRSLLGEEFDSPQGSVPPEGKSKKAIAAAARRKAAAAGGEAGPGRNWRKGLKKGDPLPWKDATFLGDGHKVMKSSPLATPQRPAASTEGTPEPLDAAVLTAAIKRDVREPSPPFVLADAAALGFPVFSKPITAPKIALSPFPKITQSFAPFDNKPFRPEKVRSWNVGERTLVGIGGGTLKFKTWARGPQSALGVVLEAQREAEAAAKAAKRAAKEANNSGQESTPGPNSAPPERPPLLHSPSADSVLPQDGEGEDNASEIGDGEESVAGSARDSPAPSPAPIRGGRGAASKRGRPRKSKLAQEIIPTDQSDGEDGGEAVKTEEA</sequence>
<dbReference type="Proteomes" id="UP000827549">
    <property type="component" value="Chromosome 2"/>
</dbReference>
<feature type="compositionally biased region" description="Basic and acidic residues" evidence="1">
    <location>
        <begin position="74"/>
        <end position="89"/>
    </location>
</feature>
<feature type="compositionally biased region" description="Polar residues" evidence="1">
    <location>
        <begin position="32"/>
        <end position="48"/>
    </location>
</feature>
<dbReference type="GeneID" id="87806277"/>
<organism evidence="2 3">
    <name type="scientific">Vanrija pseudolonga</name>
    <dbReference type="NCBI Taxonomy" id="143232"/>
    <lineage>
        <taxon>Eukaryota</taxon>
        <taxon>Fungi</taxon>
        <taxon>Dikarya</taxon>
        <taxon>Basidiomycota</taxon>
        <taxon>Agaricomycotina</taxon>
        <taxon>Tremellomycetes</taxon>
        <taxon>Trichosporonales</taxon>
        <taxon>Trichosporonaceae</taxon>
        <taxon>Vanrija</taxon>
    </lineage>
</organism>
<evidence type="ECO:0000256" key="1">
    <source>
        <dbReference type="SAM" id="MobiDB-lite"/>
    </source>
</evidence>
<accession>A0AAF0Y9L3</accession>
<evidence type="ECO:0000313" key="3">
    <source>
        <dbReference type="Proteomes" id="UP000827549"/>
    </source>
</evidence>
<reference evidence="2" key="1">
    <citation type="submission" date="2023-10" db="EMBL/GenBank/DDBJ databases">
        <authorList>
            <person name="Noh H."/>
        </authorList>
    </citation>
    <scope>NUCLEOTIDE SEQUENCE</scope>
    <source>
        <strain evidence="2">DUCC4014</strain>
    </source>
</reference>
<gene>
    <name evidence="2" type="ORF">LOC62_02G003031</name>
</gene>
<dbReference type="EMBL" id="CP086715">
    <property type="protein sequence ID" value="WOO79508.1"/>
    <property type="molecule type" value="Genomic_DNA"/>
</dbReference>
<protein>
    <submittedName>
        <fullName evidence="2">Uncharacterized protein</fullName>
    </submittedName>
</protein>
<feature type="compositionally biased region" description="Acidic residues" evidence="1">
    <location>
        <begin position="484"/>
        <end position="498"/>
    </location>
</feature>
<feature type="compositionally biased region" description="Basic and acidic residues" evidence="1">
    <location>
        <begin position="213"/>
        <end position="228"/>
    </location>
</feature>
<keyword evidence="3" id="KW-1185">Reference proteome</keyword>
<feature type="region of interest" description="Disordered" evidence="1">
    <location>
        <begin position="1"/>
        <end position="327"/>
    </location>
</feature>
<evidence type="ECO:0000313" key="2">
    <source>
        <dbReference type="EMBL" id="WOO79508.1"/>
    </source>
</evidence>
<feature type="compositionally biased region" description="Basic and acidic residues" evidence="1">
    <location>
        <begin position="183"/>
        <end position="202"/>
    </location>
</feature>
<feature type="compositionally biased region" description="Polar residues" evidence="1">
    <location>
        <begin position="450"/>
        <end position="460"/>
    </location>
</feature>